<feature type="transmembrane region" description="Helical" evidence="2">
    <location>
        <begin position="7"/>
        <end position="29"/>
    </location>
</feature>
<dbReference type="AlphaFoldDB" id="T5L526"/>
<proteinExistence type="predicted"/>
<keyword evidence="2" id="KW-0812">Transmembrane</keyword>
<comment type="caution">
    <text evidence="3">The sequence shown here is derived from an EMBL/GenBank/DDBJ whole genome shotgun (WGS) entry which is preliminary data.</text>
</comment>
<dbReference type="PATRIC" id="fig|1333857.3.peg.22"/>
<reference evidence="3 4" key="1">
    <citation type="journal article" date="2013" name="Genome Announc.">
        <title>Whole-genome sequences of five oyster-associated bacteria show potential for crude oil hydrocarbon degradation.</title>
        <authorList>
            <person name="Chauhan A."/>
            <person name="Green S."/>
            <person name="Pathak A."/>
            <person name="Thomas J."/>
            <person name="Venkatramanan R."/>
        </authorList>
    </citation>
    <scope>NUCLEOTIDE SEQUENCE [LARGE SCALE GENOMIC DNA]</scope>
    <source>
        <strain evidence="3 4">MF109</strain>
    </source>
</reference>
<dbReference type="RefSeq" id="WP_021198017.1">
    <property type="nucleotide sequence ID" value="NZ_ATAO01000001.1"/>
</dbReference>
<keyword evidence="2" id="KW-1133">Transmembrane helix</keyword>
<organism evidence="3 4">
    <name type="scientific">Microbacterium maritypicum MF109</name>
    <dbReference type="NCBI Taxonomy" id="1333857"/>
    <lineage>
        <taxon>Bacteria</taxon>
        <taxon>Bacillati</taxon>
        <taxon>Actinomycetota</taxon>
        <taxon>Actinomycetes</taxon>
        <taxon>Micrococcales</taxon>
        <taxon>Microbacteriaceae</taxon>
        <taxon>Microbacterium</taxon>
    </lineage>
</organism>
<evidence type="ECO:0000256" key="1">
    <source>
        <dbReference type="SAM" id="MobiDB-lite"/>
    </source>
</evidence>
<evidence type="ECO:0008006" key="5">
    <source>
        <dbReference type="Google" id="ProtNLM"/>
    </source>
</evidence>
<dbReference type="EMBL" id="ATAO01000001">
    <property type="protein sequence ID" value="EQM87107.1"/>
    <property type="molecule type" value="Genomic_DNA"/>
</dbReference>
<evidence type="ECO:0000313" key="4">
    <source>
        <dbReference type="Proteomes" id="UP000016033"/>
    </source>
</evidence>
<evidence type="ECO:0000256" key="2">
    <source>
        <dbReference type="SAM" id="Phobius"/>
    </source>
</evidence>
<dbReference type="Proteomes" id="UP000016033">
    <property type="component" value="Unassembled WGS sequence"/>
</dbReference>
<protein>
    <recommendedName>
        <fullName evidence="5">Heavy metal-binding domain-containing protein</fullName>
    </recommendedName>
</protein>
<gene>
    <name evidence="3" type="ORF">L687_00105</name>
</gene>
<name>T5L526_MICMQ</name>
<evidence type="ECO:0000313" key="3">
    <source>
        <dbReference type="EMBL" id="EQM87107.1"/>
    </source>
</evidence>
<feature type="region of interest" description="Disordered" evidence="1">
    <location>
        <begin position="37"/>
        <end position="65"/>
    </location>
</feature>
<accession>T5L526</accession>
<keyword evidence="2" id="KW-0472">Membrane</keyword>
<sequence>MNTASRLGLYGAGLVVVFGVAFAVAGAVVPDSAVASWTERGGDGHDEQSAEPATQNTDNGKEQGTDVSGVMIAASGYTIGAISAPGETGTAGELSFVVRGPEGEPVTSYETAHGKQLHLIVVRSDGSRYRHVHPVLDVGTGAWSLPWTWEAAGTYRVYADFTASDGPGVTLSRTVDVGGPFTPQPAAETRSTATVDGFDVSISGDLVAGAGSELTVEIARDGVPVTTLEPYLGAFGHLVALRDGDLAYLHVHAHGDEPAPGEVAGPEVVFTAQAPTADRYLLYLDFQVDGKVHTAPFVLDAVPADLSSNDTGDDHGGH</sequence>